<protein>
    <submittedName>
        <fullName evidence="2">Zn-dependent peptidase</fullName>
    </submittedName>
</protein>
<dbReference type="PANTHER" id="PTHR11851">
    <property type="entry name" value="METALLOPROTEASE"/>
    <property type="match status" value="1"/>
</dbReference>
<dbReference type="InterPro" id="IPR011249">
    <property type="entry name" value="Metalloenz_LuxS/M16"/>
</dbReference>
<dbReference type="Gene3D" id="3.30.830.10">
    <property type="entry name" value="Metalloenzyme, LuxS/M16 peptidase-like"/>
    <property type="match status" value="2"/>
</dbReference>
<dbReference type="RefSeq" id="WP_221229867.1">
    <property type="nucleotide sequence ID" value="NZ_BMCZ01000002.1"/>
</dbReference>
<dbReference type="Proteomes" id="UP000583101">
    <property type="component" value="Unassembled WGS sequence"/>
</dbReference>
<dbReference type="SUPFAM" id="SSF63411">
    <property type="entry name" value="LuxS/MPP-like metallohydrolase"/>
    <property type="match status" value="2"/>
</dbReference>
<comment type="caution">
    <text evidence="2">The sequence shown here is derived from an EMBL/GenBank/DDBJ whole genome shotgun (WGS) entry which is preliminary data.</text>
</comment>
<dbReference type="Pfam" id="PF05193">
    <property type="entry name" value="Peptidase_M16_C"/>
    <property type="match status" value="1"/>
</dbReference>
<reference evidence="2 3" key="1">
    <citation type="submission" date="2020-08" db="EMBL/GenBank/DDBJ databases">
        <title>Genomic Encyclopedia of Type Strains, Phase IV (KMG-IV): sequencing the most valuable type-strain genomes for metagenomic binning, comparative biology and taxonomic classification.</title>
        <authorList>
            <person name="Goeker M."/>
        </authorList>
    </citation>
    <scope>NUCLEOTIDE SEQUENCE [LARGE SCALE GENOMIC DNA]</scope>
    <source>
        <strain evidence="2 3">DSM 100995</strain>
    </source>
</reference>
<feature type="domain" description="Peptidase M16 C-terminal" evidence="1">
    <location>
        <begin position="182"/>
        <end position="358"/>
    </location>
</feature>
<dbReference type="InterPro" id="IPR007863">
    <property type="entry name" value="Peptidase_M16_C"/>
</dbReference>
<evidence type="ECO:0000259" key="1">
    <source>
        <dbReference type="Pfam" id="PF05193"/>
    </source>
</evidence>
<organism evidence="2 3">
    <name type="scientific">Mucilaginibacter phyllosphaerae</name>
    <dbReference type="NCBI Taxonomy" id="1812349"/>
    <lineage>
        <taxon>Bacteria</taxon>
        <taxon>Pseudomonadati</taxon>
        <taxon>Bacteroidota</taxon>
        <taxon>Sphingobacteriia</taxon>
        <taxon>Sphingobacteriales</taxon>
        <taxon>Sphingobacteriaceae</taxon>
        <taxon>Mucilaginibacter</taxon>
    </lineage>
</organism>
<evidence type="ECO:0000313" key="2">
    <source>
        <dbReference type="EMBL" id="MBB3969365.1"/>
    </source>
</evidence>
<keyword evidence="3" id="KW-1185">Reference proteome</keyword>
<name>A0ABR6I938_9SPHI</name>
<evidence type="ECO:0000313" key="3">
    <source>
        <dbReference type="Proteomes" id="UP000583101"/>
    </source>
</evidence>
<sequence length="427" mass="47947">MNILDRKTPPQFNGVENINLIHPQSSKLDNGCNLFTFNSGGQELVRIEWIFANLRFDPKKPLLNVAVNTMLNDGTSTLTAAQIADKIDFYGAFLQVDYGYDNSQVTLYTLTKHLQSTLPVIKEILTDSIFPEKELETYIRNQQQKLQVSLQKNDVVARRTFNKAIFGPTIYGSAAEPDDFKSLKREDLQAHYKEMYQAGNCTIIIAGKAGQEVINAVTETFSGTWGKETVAADTLQPALNPVADRFIYVEKAEALQSAIRIGMPFINRTHPDFPALQVLNTVLGGYFGSRLMANIREDKGYTYGIGSGLTSFKQAGSFFIASEVGADVCRAAVAEIEKEVNLLKTELIPDEELSLVRNFMLGSLLGSLENVLSHADKFKNLYFADLDYDYYERYTQTVKHITAEELQALANKYFNFDDFYKVIVGKY</sequence>
<dbReference type="PANTHER" id="PTHR11851:SF224">
    <property type="entry name" value="PROCESSING PROTEASE"/>
    <property type="match status" value="1"/>
</dbReference>
<gene>
    <name evidence="2" type="ORF">GGR35_001968</name>
</gene>
<dbReference type="InterPro" id="IPR050361">
    <property type="entry name" value="MPP/UQCRC_Complex"/>
</dbReference>
<dbReference type="EMBL" id="JACIEG010000003">
    <property type="protein sequence ID" value="MBB3969365.1"/>
    <property type="molecule type" value="Genomic_DNA"/>
</dbReference>
<proteinExistence type="predicted"/>
<accession>A0ABR6I938</accession>